<comment type="caution">
    <text evidence="2">The sequence shown here is derived from an EMBL/GenBank/DDBJ whole genome shotgun (WGS) entry which is preliminary data.</text>
</comment>
<dbReference type="Gene3D" id="3.40.1580.10">
    <property type="entry name" value="SMI1/KNR4-like"/>
    <property type="match status" value="1"/>
</dbReference>
<organism evidence="2 3">
    <name type="scientific">Peribacillus simplex</name>
    <dbReference type="NCBI Taxonomy" id="1478"/>
    <lineage>
        <taxon>Bacteria</taxon>
        <taxon>Bacillati</taxon>
        <taxon>Bacillota</taxon>
        <taxon>Bacilli</taxon>
        <taxon>Bacillales</taxon>
        <taxon>Bacillaceae</taxon>
        <taxon>Peribacillus</taxon>
    </lineage>
</organism>
<dbReference type="InterPro" id="IPR037883">
    <property type="entry name" value="Knr4/Smi1-like_sf"/>
</dbReference>
<evidence type="ECO:0000259" key="1">
    <source>
        <dbReference type="SMART" id="SM00860"/>
    </source>
</evidence>
<dbReference type="Proteomes" id="UP000185829">
    <property type="component" value="Unassembled WGS sequence"/>
</dbReference>
<sequence length="335" mass="38873">MVISIWEVSNDEYMLQPLTDEIVKKAEELFNVKLPDSYIAILKQQNGGQPICNAHPSPVPTVWGESFVIVEHIKGIGAGNGILGNDYYIKEWELPEGLILFNGDGHTWLAFDYRNATSDPPIVYVDVDLEQTIQIADSFEEFLKNLYLENEEFDFEGMEVKVYSKQEFETFIQEDNVDELIYAISDLAQSDVDLKWFGNQLLTLSNYHDRNVRSWVANSVWNSLTHRLDEEILHSLIENFKNDVDSEVRMFAELILEKVNYSFEQLKEDVYNGERVSLAFQEKLYHVIEDSNQWHLADYETDTQQSFDSADELLEQSRIDGKSLQEGWSHIKKAY</sequence>
<dbReference type="RefSeq" id="WP_076367049.1">
    <property type="nucleotide sequence ID" value="NZ_FTMX01000002.1"/>
</dbReference>
<dbReference type="AlphaFoldDB" id="A0A9X8R7Q7"/>
<name>A0A9X8R7Q7_9BACI</name>
<accession>A0A9X8R7Q7</accession>
<dbReference type="InterPro" id="IPR018958">
    <property type="entry name" value="Knr4/Smi1-like_dom"/>
</dbReference>
<dbReference type="EMBL" id="FTMX01000002">
    <property type="protein sequence ID" value="SIQ88216.1"/>
    <property type="molecule type" value="Genomic_DNA"/>
</dbReference>
<reference evidence="2 3" key="1">
    <citation type="submission" date="2017-01" db="EMBL/GenBank/DDBJ databases">
        <authorList>
            <person name="Varghese N."/>
            <person name="Submissions S."/>
        </authorList>
    </citation>
    <scope>NUCLEOTIDE SEQUENCE [LARGE SCALE GENOMIC DNA]</scope>
    <source>
        <strain evidence="2 3">RUG2-6</strain>
    </source>
</reference>
<evidence type="ECO:0000313" key="2">
    <source>
        <dbReference type="EMBL" id="SIQ88216.1"/>
    </source>
</evidence>
<protein>
    <submittedName>
        <fullName evidence="2">SMI1-KNR4 cell-wall</fullName>
    </submittedName>
</protein>
<evidence type="ECO:0000313" key="3">
    <source>
        <dbReference type="Proteomes" id="UP000185829"/>
    </source>
</evidence>
<feature type="domain" description="Knr4/Smi1-like" evidence="1">
    <location>
        <begin position="17"/>
        <end position="145"/>
    </location>
</feature>
<dbReference type="Pfam" id="PF09346">
    <property type="entry name" value="SMI1_KNR4"/>
    <property type="match status" value="1"/>
</dbReference>
<dbReference type="SUPFAM" id="SSF160631">
    <property type="entry name" value="SMI1/KNR4-like"/>
    <property type="match status" value="1"/>
</dbReference>
<gene>
    <name evidence="2" type="ORF">SAMN05878482_102440</name>
</gene>
<proteinExistence type="predicted"/>
<dbReference type="SMART" id="SM00860">
    <property type="entry name" value="SMI1_KNR4"/>
    <property type="match status" value="1"/>
</dbReference>